<dbReference type="EMBL" id="LR536450">
    <property type="protein sequence ID" value="VFU07857.1"/>
    <property type="molecule type" value="Genomic_DNA"/>
</dbReference>
<reference evidence="2 4" key="1">
    <citation type="submission" date="2019-03" db="EMBL/GenBank/DDBJ databases">
        <authorList>
            <person name="Kox A.R. M."/>
        </authorList>
    </citation>
    <scope>NUCLEOTIDE SEQUENCE [LARGE SCALE GENOMIC DNA]</scope>
    <source>
        <strain evidence="2">MTUNDRAET4 annotated genome</strain>
    </source>
</reference>
<keyword evidence="1" id="KW-0732">Signal</keyword>
<dbReference type="KEGG" id="mtun:MTUNDRAET4_0964"/>
<organism evidence="2 4">
    <name type="scientific">Methylocella tundrae</name>
    <dbReference type="NCBI Taxonomy" id="227605"/>
    <lineage>
        <taxon>Bacteria</taxon>
        <taxon>Pseudomonadati</taxon>
        <taxon>Pseudomonadota</taxon>
        <taxon>Alphaproteobacteria</taxon>
        <taxon>Hyphomicrobiales</taxon>
        <taxon>Beijerinckiaceae</taxon>
        <taxon>Methylocella</taxon>
    </lineage>
</organism>
<evidence type="ECO:0000313" key="2">
    <source>
        <dbReference type="EMBL" id="VFU07857.1"/>
    </source>
</evidence>
<dbReference type="PROSITE" id="PS51257">
    <property type="entry name" value="PROKAR_LIPOPROTEIN"/>
    <property type="match status" value="1"/>
</dbReference>
<gene>
    <name evidence="3" type="ORF">MPC4_170041</name>
    <name evidence="2" type="ORF">MTUNDRAET4_0964</name>
</gene>
<dbReference type="OrthoDB" id="8161815at2"/>
<feature type="signal peptide" evidence="1">
    <location>
        <begin position="1"/>
        <end position="18"/>
    </location>
</feature>
<reference evidence="3 5" key="2">
    <citation type="submission" date="2019-05" db="EMBL/GenBank/DDBJ databases">
        <authorList>
            <person name="Farhan Ul Haque M."/>
        </authorList>
    </citation>
    <scope>NUCLEOTIDE SEQUENCE [LARGE SCALE GENOMIC DNA]</scope>
    <source>
        <strain evidence="3">2</strain>
    </source>
</reference>
<evidence type="ECO:0000313" key="4">
    <source>
        <dbReference type="Proteomes" id="UP000294360"/>
    </source>
</evidence>
<dbReference type="Proteomes" id="UP000485880">
    <property type="component" value="Unassembled WGS sequence"/>
</dbReference>
<dbReference type="Proteomes" id="UP000294360">
    <property type="component" value="Chromosome"/>
</dbReference>
<evidence type="ECO:0008006" key="6">
    <source>
        <dbReference type="Google" id="ProtNLM"/>
    </source>
</evidence>
<name>A0A4U8YZZ2_METTU</name>
<proteinExistence type="predicted"/>
<dbReference type="EMBL" id="CABFMQ020000073">
    <property type="protein sequence ID" value="VTZ49510.1"/>
    <property type="molecule type" value="Genomic_DNA"/>
</dbReference>
<keyword evidence="5" id="KW-1185">Reference proteome</keyword>
<sequence length="112" mass="11437">MHRILLSIALVGASVALAGCNQSSGAPGPVAAAPGPRLPNWPALPENAACTESLNNYQKVLTADVATGNLNQSVYDKIEADLARAANACAAGREGEAAAIIRSTKVNHGYRA</sequence>
<dbReference type="AlphaFoldDB" id="A0A4U8YZZ2"/>
<evidence type="ECO:0000313" key="3">
    <source>
        <dbReference type="EMBL" id="VTZ49510.1"/>
    </source>
</evidence>
<feature type="chain" id="PRO_5044609834" description="Lipoprotein" evidence="1">
    <location>
        <begin position="19"/>
        <end position="112"/>
    </location>
</feature>
<evidence type="ECO:0000256" key="1">
    <source>
        <dbReference type="SAM" id="SignalP"/>
    </source>
</evidence>
<accession>A0A4U8YZZ2</accession>
<protein>
    <recommendedName>
        <fullName evidence="6">Lipoprotein</fullName>
    </recommendedName>
</protein>
<dbReference type="RefSeq" id="WP_134487427.1">
    <property type="nucleotide sequence ID" value="NZ_CABFMQ020000073.1"/>
</dbReference>
<evidence type="ECO:0000313" key="5">
    <source>
        <dbReference type="Proteomes" id="UP000485880"/>
    </source>
</evidence>